<evidence type="ECO:0000313" key="2">
    <source>
        <dbReference type="EMBL" id="JAS61634.1"/>
    </source>
</evidence>
<gene>
    <name evidence="2" type="ORF">g.6453</name>
</gene>
<organism evidence="2">
    <name type="scientific">Cuerna arida</name>
    <dbReference type="NCBI Taxonomy" id="1464854"/>
    <lineage>
        <taxon>Eukaryota</taxon>
        <taxon>Metazoa</taxon>
        <taxon>Ecdysozoa</taxon>
        <taxon>Arthropoda</taxon>
        <taxon>Hexapoda</taxon>
        <taxon>Insecta</taxon>
        <taxon>Pterygota</taxon>
        <taxon>Neoptera</taxon>
        <taxon>Paraneoptera</taxon>
        <taxon>Hemiptera</taxon>
        <taxon>Auchenorrhyncha</taxon>
        <taxon>Membracoidea</taxon>
        <taxon>Cicadellidae</taxon>
        <taxon>Cicadellinae</taxon>
        <taxon>Proconiini</taxon>
        <taxon>Cuerna</taxon>
    </lineage>
</organism>
<feature type="region of interest" description="Disordered" evidence="1">
    <location>
        <begin position="87"/>
        <end position="122"/>
    </location>
</feature>
<proteinExistence type="predicted"/>
<feature type="region of interest" description="Disordered" evidence="1">
    <location>
        <begin position="1"/>
        <end position="73"/>
    </location>
</feature>
<feature type="non-terminal residue" evidence="2">
    <location>
        <position position="144"/>
    </location>
</feature>
<protein>
    <submittedName>
        <fullName evidence="2">Uncharacterized protein</fullName>
    </submittedName>
</protein>
<feature type="compositionally biased region" description="Low complexity" evidence="1">
    <location>
        <begin position="18"/>
        <end position="67"/>
    </location>
</feature>
<reference evidence="2" key="1">
    <citation type="submission" date="2015-11" db="EMBL/GenBank/DDBJ databases">
        <title>De novo transcriptome assembly of four potential Pierce s Disease insect vectors from Arizona vineyards.</title>
        <authorList>
            <person name="Tassone E.E."/>
        </authorList>
    </citation>
    <scope>NUCLEOTIDE SEQUENCE</scope>
</reference>
<accession>A0A1B6GGR2</accession>
<name>A0A1B6GGR2_9HEMI</name>
<sequence>MFRTSLSPSPQPVRERSLSLSNSNSSTASSQHQTSGSRSSSSSPSSGSSSSTRSSAASNSLSGSNKSVQQLDTVDAAAVNKNIGEEEALKLNDSDDETVNTPKTLPCSTDDKKSESIGEDGEMLPLDADVKLRSYYPSFQGCRS</sequence>
<evidence type="ECO:0000256" key="1">
    <source>
        <dbReference type="SAM" id="MobiDB-lite"/>
    </source>
</evidence>
<dbReference type="EMBL" id="GECZ01008135">
    <property type="protein sequence ID" value="JAS61634.1"/>
    <property type="molecule type" value="Transcribed_RNA"/>
</dbReference>
<dbReference type="AlphaFoldDB" id="A0A1B6GGR2"/>